<dbReference type="Pfam" id="PF00071">
    <property type="entry name" value="Ras"/>
    <property type="match status" value="1"/>
</dbReference>
<dbReference type="GO" id="GO:0005525">
    <property type="term" value="F:GTP binding"/>
    <property type="evidence" value="ECO:0007669"/>
    <property type="project" value="UniProtKB-KW"/>
</dbReference>
<dbReference type="PROSITE" id="PS51419">
    <property type="entry name" value="RAB"/>
    <property type="match status" value="1"/>
</dbReference>
<evidence type="ECO:0000256" key="1">
    <source>
        <dbReference type="ARBA" id="ARBA00022741"/>
    </source>
</evidence>
<dbReference type="AlphaFoldDB" id="A0A1R2BHH4"/>
<keyword evidence="4" id="KW-1185">Reference proteome</keyword>
<proteinExistence type="predicted"/>
<organism evidence="3 4">
    <name type="scientific">Stentor coeruleus</name>
    <dbReference type="NCBI Taxonomy" id="5963"/>
    <lineage>
        <taxon>Eukaryota</taxon>
        <taxon>Sar</taxon>
        <taxon>Alveolata</taxon>
        <taxon>Ciliophora</taxon>
        <taxon>Postciliodesmatophora</taxon>
        <taxon>Heterotrichea</taxon>
        <taxon>Heterotrichida</taxon>
        <taxon>Stentoridae</taxon>
        <taxon>Stentor</taxon>
    </lineage>
</organism>
<evidence type="ECO:0000313" key="3">
    <source>
        <dbReference type="EMBL" id="OMJ76227.1"/>
    </source>
</evidence>
<keyword evidence="2" id="KW-0342">GTP-binding</keyword>
<evidence type="ECO:0000256" key="2">
    <source>
        <dbReference type="ARBA" id="ARBA00023134"/>
    </source>
</evidence>
<comment type="caution">
    <text evidence="3">The sequence shown here is derived from an EMBL/GenBank/DDBJ whole genome shotgun (WGS) entry which is preliminary data.</text>
</comment>
<accession>A0A1R2BHH4</accession>
<evidence type="ECO:0000313" key="4">
    <source>
        <dbReference type="Proteomes" id="UP000187209"/>
    </source>
</evidence>
<dbReference type="SUPFAM" id="SSF52540">
    <property type="entry name" value="P-loop containing nucleoside triphosphate hydrolases"/>
    <property type="match status" value="1"/>
</dbReference>
<dbReference type="InterPro" id="IPR001806">
    <property type="entry name" value="Small_GTPase"/>
</dbReference>
<dbReference type="Proteomes" id="UP000187209">
    <property type="component" value="Unassembled WGS sequence"/>
</dbReference>
<keyword evidence="1" id="KW-0547">Nucleotide-binding</keyword>
<dbReference type="PANTHER" id="PTHR47977">
    <property type="entry name" value="RAS-RELATED PROTEIN RAB"/>
    <property type="match status" value="1"/>
</dbReference>
<protein>
    <submittedName>
        <fullName evidence="3">Uncharacterized protein</fullName>
    </submittedName>
</protein>
<reference evidence="3 4" key="1">
    <citation type="submission" date="2016-11" db="EMBL/GenBank/DDBJ databases">
        <title>The macronuclear genome of Stentor coeruleus: a giant cell with tiny introns.</title>
        <authorList>
            <person name="Slabodnick M."/>
            <person name="Ruby J.G."/>
            <person name="Reiff S.B."/>
            <person name="Swart E.C."/>
            <person name="Gosai S."/>
            <person name="Prabakaran S."/>
            <person name="Witkowska E."/>
            <person name="Larue G.E."/>
            <person name="Fisher S."/>
            <person name="Freeman R.M."/>
            <person name="Gunawardena J."/>
            <person name="Chu W."/>
            <person name="Stover N.A."/>
            <person name="Gregory B.D."/>
            <person name="Nowacki M."/>
            <person name="Derisi J."/>
            <person name="Roy S.W."/>
            <person name="Marshall W.F."/>
            <person name="Sood P."/>
        </authorList>
    </citation>
    <scope>NUCLEOTIDE SEQUENCE [LARGE SCALE GENOMIC DNA]</scope>
    <source>
        <strain evidence="3">WM001</strain>
    </source>
</reference>
<dbReference type="InterPro" id="IPR027417">
    <property type="entry name" value="P-loop_NTPase"/>
</dbReference>
<dbReference type="GO" id="GO:0003924">
    <property type="term" value="F:GTPase activity"/>
    <property type="evidence" value="ECO:0007669"/>
    <property type="project" value="InterPro"/>
</dbReference>
<dbReference type="Gene3D" id="3.40.50.300">
    <property type="entry name" value="P-loop containing nucleotide triphosphate hydrolases"/>
    <property type="match status" value="1"/>
</dbReference>
<dbReference type="InterPro" id="IPR050227">
    <property type="entry name" value="Rab"/>
</dbReference>
<dbReference type="EMBL" id="MPUH01000643">
    <property type="protein sequence ID" value="OMJ76227.1"/>
    <property type="molecule type" value="Genomic_DNA"/>
</dbReference>
<name>A0A1R2BHH4_9CILI</name>
<gene>
    <name evidence="3" type="ORF">SteCoe_24448</name>
</gene>
<sequence length="411" mass="48006">MNSKCCLDPCKEESFMIIQCKGNSYIFCDHHFSNHFKECSSIHSTTPIWKELKNDDPNKLTVFIKSELKFIETKRDEFIYEFSEIFGKLNQNLTEILTIINYQEAFYANLLKCIKKNNRIPISLCEGCPENKTIEEYLKNYLNKGFKSQYGEIHSKYKNLLNELTEKPILKPVLDHYENPPMPLFKIYDPPSYGKPINNSNVVYDPVNVMPPYQEYEQYHDEYDVIIFSDNESLKNFFLKICRKDHDLSNNFRMEIYNLTVSLVSGLKAKLIIYDINGQENNKHANSNVYSIANGVIFLYDVAKEDTFYSISAKLPEIKSFCQNDCRNNCKFILIGINSENSRQKKIDSFMGENLARNNNVLFAEILYQDMNSRLKAFEILSIEIYKNKQQQAIAPKAPIKKKVIIKRIVT</sequence>
<dbReference type="SMART" id="SM00175">
    <property type="entry name" value="RAB"/>
    <property type="match status" value="1"/>
</dbReference>